<evidence type="ECO:0000256" key="6">
    <source>
        <dbReference type="ARBA" id="ARBA00023329"/>
    </source>
</evidence>
<feature type="region of interest" description="Disordered" evidence="9">
    <location>
        <begin position="1"/>
        <end position="55"/>
    </location>
</feature>
<comment type="similarity">
    <text evidence="3 7">Belongs to the clathrin light chain family.</text>
</comment>
<feature type="compositionally biased region" description="Basic and acidic residues" evidence="9">
    <location>
        <begin position="27"/>
        <end position="36"/>
    </location>
</feature>
<dbReference type="AlphaFoldDB" id="A0A5J5BAC2"/>
<evidence type="ECO:0000256" key="4">
    <source>
        <dbReference type="ARBA" id="ARBA00023136"/>
    </source>
</evidence>
<dbReference type="GO" id="GO:0005198">
    <property type="term" value="F:structural molecule activity"/>
    <property type="evidence" value="ECO:0007669"/>
    <property type="project" value="InterPro"/>
</dbReference>
<dbReference type="GO" id="GO:0032050">
    <property type="term" value="F:clathrin heavy chain binding"/>
    <property type="evidence" value="ECO:0007669"/>
    <property type="project" value="TreeGrafter"/>
</dbReference>
<comment type="function">
    <text evidence="1 7">Clathrin is the major protein of the polyhedral coat of coated pits and vesicles.</text>
</comment>
<feature type="compositionally biased region" description="Low complexity" evidence="9">
    <location>
        <begin position="121"/>
        <end position="130"/>
    </location>
</feature>
<evidence type="ECO:0000256" key="5">
    <source>
        <dbReference type="ARBA" id="ARBA00023176"/>
    </source>
</evidence>
<evidence type="ECO:0000256" key="8">
    <source>
        <dbReference type="SAM" id="Coils"/>
    </source>
</evidence>
<dbReference type="GO" id="GO:0072583">
    <property type="term" value="P:clathrin-dependent endocytosis"/>
    <property type="evidence" value="ECO:0007669"/>
    <property type="project" value="TreeGrafter"/>
</dbReference>
<dbReference type="InterPro" id="IPR000996">
    <property type="entry name" value="Clathrin_L-chain"/>
</dbReference>
<evidence type="ECO:0000256" key="3">
    <source>
        <dbReference type="ARBA" id="ARBA00005263"/>
    </source>
</evidence>
<feature type="region of interest" description="Disordered" evidence="9">
    <location>
        <begin position="93"/>
        <end position="154"/>
    </location>
</feature>
<name>A0A5J5BAC2_9ASTE</name>
<dbReference type="GO" id="GO:0030130">
    <property type="term" value="C:clathrin coat of trans-Golgi network vesicle"/>
    <property type="evidence" value="ECO:0007669"/>
    <property type="project" value="InterPro"/>
</dbReference>
<evidence type="ECO:0000256" key="1">
    <source>
        <dbReference type="ARBA" id="ARBA00003913"/>
    </source>
</evidence>
<keyword evidence="11" id="KW-1185">Reference proteome</keyword>
<reference evidence="10 11" key="1">
    <citation type="submission" date="2019-09" db="EMBL/GenBank/DDBJ databases">
        <title>A chromosome-level genome assembly of the Chinese tupelo Nyssa sinensis.</title>
        <authorList>
            <person name="Yang X."/>
            <person name="Kang M."/>
            <person name="Yang Y."/>
            <person name="Xiong H."/>
            <person name="Wang M."/>
            <person name="Zhang Z."/>
            <person name="Wang Z."/>
            <person name="Wu H."/>
            <person name="Ma T."/>
            <person name="Liu J."/>
            <person name="Xi Z."/>
        </authorList>
    </citation>
    <scope>NUCLEOTIDE SEQUENCE [LARGE SCALE GENOMIC DNA]</scope>
    <source>
        <strain evidence="10">J267</strain>
        <tissue evidence="10">Leaf</tissue>
    </source>
</reference>
<evidence type="ECO:0000256" key="9">
    <source>
        <dbReference type="SAM" id="MobiDB-lite"/>
    </source>
</evidence>
<dbReference type="PANTHER" id="PTHR10639">
    <property type="entry name" value="CLATHRIN LIGHT CHAIN"/>
    <property type="match status" value="1"/>
</dbReference>
<dbReference type="GO" id="GO:0030132">
    <property type="term" value="C:clathrin coat of coated pit"/>
    <property type="evidence" value="ECO:0007669"/>
    <property type="project" value="InterPro"/>
</dbReference>
<keyword evidence="8" id="KW-0175">Coiled coil</keyword>
<dbReference type="Proteomes" id="UP000325577">
    <property type="component" value="Linkage Group LG14"/>
</dbReference>
<dbReference type="OrthoDB" id="782264at2759"/>
<dbReference type="GO" id="GO:0006886">
    <property type="term" value="P:intracellular protein transport"/>
    <property type="evidence" value="ECO:0007669"/>
    <property type="project" value="InterPro"/>
</dbReference>
<evidence type="ECO:0000256" key="2">
    <source>
        <dbReference type="ARBA" id="ARBA00004180"/>
    </source>
</evidence>
<feature type="compositionally biased region" description="Low complexity" evidence="9">
    <location>
        <begin position="310"/>
        <end position="332"/>
    </location>
</feature>
<dbReference type="PANTHER" id="PTHR10639:SF24">
    <property type="entry name" value="CLATHRIN LIGHT CHAIN 3"/>
    <property type="match status" value="1"/>
</dbReference>
<evidence type="ECO:0000313" key="11">
    <source>
        <dbReference type="Proteomes" id="UP000325577"/>
    </source>
</evidence>
<keyword evidence="4 7" id="KW-0472">Membrane</keyword>
<dbReference type="Pfam" id="PF01086">
    <property type="entry name" value="Clathrin_lg_ch"/>
    <property type="match status" value="1"/>
</dbReference>
<evidence type="ECO:0000313" key="10">
    <source>
        <dbReference type="EMBL" id="KAA8539589.1"/>
    </source>
</evidence>
<sequence length="332" mass="36909">MKMNKPLIVRESENEVASVSRAPCRLHSPDSFDHLGGDSQPAASTRPFDDDGYLGYDPRLASQRFESFTNFADSESVKDSIVDDSPIFNSNNNDVFGSQAIPDTPSPPPIYVSGGGFASDPPEFSSFSPEANGKPYDGDFVDGPILPPPSEMQEEGFALREWRRQNLIRLEEKEKREKELLNQIIEEAEEYKIDFYRRRKITCETNKATNREKEKLFLASQEKFHSEADKNYWKAIAELVPNEVPAIEKKRGKKDQEKKPSVIVMQGPKPGKPTELSRMRQILLKLKHNTPPHLKPTPPPAPAPTKDAKSPAAAAPKAATVAATTPEAVAVV</sequence>
<dbReference type="EMBL" id="CM018037">
    <property type="protein sequence ID" value="KAA8539589.1"/>
    <property type="molecule type" value="Genomic_DNA"/>
</dbReference>
<accession>A0A5J5BAC2</accession>
<organism evidence="10 11">
    <name type="scientific">Nyssa sinensis</name>
    <dbReference type="NCBI Taxonomy" id="561372"/>
    <lineage>
        <taxon>Eukaryota</taxon>
        <taxon>Viridiplantae</taxon>
        <taxon>Streptophyta</taxon>
        <taxon>Embryophyta</taxon>
        <taxon>Tracheophyta</taxon>
        <taxon>Spermatophyta</taxon>
        <taxon>Magnoliopsida</taxon>
        <taxon>eudicotyledons</taxon>
        <taxon>Gunneridae</taxon>
        <taxon>Pentapetalae</taxon>
        <taxon>asterids</taxon>
        <taxon>Cornales</taxon>
        <taxon>Nyssaceae</taxon>
        <taxon>Nyssa</taxon>
    </lineage>
</organism>
<feature type="compositionally biased region" description="Basic and acidic residues" evidence="9">
    <location>
        <begin position="248"/>
        <end position="260"/>
    </location>
</feature>
<comment type="subcellular location">
    <subcellularLocation>
        <location evidence="2 7">Cytoplasmic vesicle membrane</location>
        <topology evidence="2 7">Peripheral membrane protein</topology>
        <orientation evidence="2 7">Cytoplasmic side</orientation>
    </subcellularLocation>
    <subcellularLocation>
        <location evidence="7">Membrane</location>
        <location evidence="7">Coated pit</location>
        <topology evidence="7">Peripheral membrane protein</topology>
        <orientation evidence="7">Cytoplasmic side</orientation>
    </subcellularLocation>
    <text evidence="7">Cytoplasmic face of coated pits and vesicles.</text>
</comment>
<feature type="compositionally biased region" description="Pro residues" evidence="9">
    <location>
        <begin position="293"/>
        <end position="303"/>
    </location>
</feature>
<protein>
    <recommendedName>
        <fullName evidence="7">Clathrin light chain</fullName>
    </recommendedName>
</protein>
<proteinExistence type="inferred from homology"/>
<feature type="region of interest" description="Disordered" evidence="9">
    <location>
        <begin position="248"/>
        <end position="274"/>
    </location>
</feature>
<gene>
    <name evidence="10" type="ORF">F0562_026281</name>
</gene>
<evidence type="ECO:0000256" key="7">
    <source>
        <dbReference type="RuleBase" id="RU363137"/>
    </source>
</evidence>
<keyword evidence="5 7" id="KW-0168">Coated pit</keyword>
<feature type="coiled-coil region" evidence="8">
    <location>
        <begin position="167"/>
        <end position="194"/>
    </location>
</feature>
<feature type="region of interest" description="Disordered" evidence="9">
    <location>
        <begin position="288"/>
        <end position="332"/>
    </location>
</feature>
<keyword evidence="6 7" id="KW-0968">Cytoplasmic vesicle</keyword>